<name>A0A919MJX0_9ACTN</name>
<accession>A0A919MJX0</accession>
<gene>
    <name evidence="1" type="ORF">Afe05nite_24320</name>
</gene>
<organism evidence="1 2">
    <name type="scientific">Paractinoplanes ferrugineus</name>
    <dbReference type="NCBI Taxonomy" id="113564"/>
    <lineage>
        <taxon>Bacteria</taxon>
        <taxon>Bacillati</taxon>
        <taxon>Actinomycetota</taxon>
        <taxon>Actinomycetes</taxon>
        <taxon>Micromonosporales</taxon>
        <taxon>Micromonosporaceae</taxon>
        <taxon>Paractinoplanes</taxon>
    </lineage>
</organism>
<reference evidence="1" key="1">
    <citation type="submission" date="2021-01" db="EMBL/GenBank/DDBJ databases">
        <title>Whole genome shotgun sequence of Actinoplanes ferrugineus NBRC 15555.</title>
        <authorList>
            <person name="Komaki H."/>
            <person name="Tamura T."/>
        </authorList>
    </citation>
    <scope>NUCLEOTIDE SEQUENCE</scope>
    <source>
        <strain evidence="1">NBRC 15555</strain>
    </source>
</reference>
<dbReference type="EMBL" id="BOMM01000016">
    <property type="protein sequence ID" value="GIE10592.1"/>
    <property type="molecule type" value="Genomic_DNA"/>
</dbReference>
<protein>
    <recommendedName>
        <fullName evidence="3">ArsR family transcriptional regulator</fullName>
    </recommendedName>
</protein>
<comment type="caution">
    <text evidence="1">The sequence shown here is derived from an EMBL/GenBank/DDBJ whole genome shotgun (WGS) entry which is preliminary data.</text>
</comment>
<evidence type="ECO:0000313" key="2">
    <source>
        <dbReference type="Proteomes" id="UP000598174"/>
    </source>
</evidence>
<dbReference type="AlphaFoldDB" id="A0A919MJX0"/>
<evidence type="ECO:0008006" key="3">
    <source>
        <dbReference type="Google" id="ProtNLM"/>
    </source>
</evidence>
<sequence length="102" mass="11223">MRDEVKLADARSLRAYAHPLRMRLIGLLRGDGPMTATRAASRADEPVEWRTAAGFSDALRHLTAGELRQLGEQIDELLARYAGAKRAGTRPVRLITMALPAD</sequence>
<dbReference type="Proteomes" id="UP000598174">
    <property type="component" value="Unassembled WGS sequence"/>
</dbReference>
<evidence type="ECO:0000313" key="1">
    <source>
        <dbReference type="EMBL" id="GIE10592.1"/>
    </source>
</evidence>
<dbReference type="RefSeq" id="WP_203817127.1">
    <property type="nucleotide sequence ID" value="NZ_BAAABP010000071.1"/>
</dbReference>
<keyword evidence="2" id="KW-1185">Reference proteome</keyword>
<proteinExistence type="predicted"/>